<dbReference type="RefSeq" id="WP_284217289.1">
    <property type="nucleotide sequence ID" value="NZ_BSOT01000005.1"/>
</dbReference>
<dbReference type="InterPro" id="IPR058624">
    <property type="entry name" value="MdtA-like_HH"/>
</dbReference>
<organism evidence="8 9">
    <name type="scientific">Agaribacter marinus</name>
    <dbReference type="NCBI Taxonomy" id="1431249"/>
    <lineage>
        <taxon>Bacteria</taxon>
        <taxon>Pseudomonadati</taxon>
        <taxon>Pseudomonadota</taxon>
        <taxon>Gammaproteobacteria</taxon>
        <taxon>Alteromonadales</taxon>
        <taxon>Alteromonadaceae</taxon>
        <taxon>Agaribacter</taxon>
    </lineage>
</organism>
<dbReference type="EMBL" id="BSOT01000005">
    <property type="protein sequence ID" value="GLR71004.1"/>
    <property type="molecule type" value="Genomic_DNA"/>
</dbReference>
<dbReference type="Gene3D" id="1.10.287.470">
    <property type="entry name" value="Helix hairpin bin"/>
    <property type="match status" value="1"/>
</dbReference>
<feature type="domain" description="Multidrug resistance protein MdtA-like barrel-sandwich hybrid" evidence="5">
    <location>
        <begin position="65"/>
        <end position="206"/>
    </location>
</feature>
<dbReference type="Pfam" id="PF25967">
    <property type="entry name" value="RND-MFP_C"/>
    <property type="match status" value="1"/>
</dbReference>
<accession>A0AA37SZ54</accession>
<dbReference type="GO" id="GO:0022857">
    <property type="term" value="F:transmembrane transporter activity"/>
    <property type="evidence" value="ECO:0007669"/>
    <property type="project" value="InterPro"/>
</dbReference>
<comment type="subcellular location">
    <subcellularLocation>
        <location evidence="1">Cell inner membrane</location>
        <topology evidence="1">Lipid-anchor</topology>
    </subcellularLocation>
</comment>
<name>A0AA37SZ54_9ALTE</name>
<evidence type="ECO:0000313" key="9">
    <source>
        <dbReference type="Proteomes" id="UP001156601"/>
    </source>
</evidence>
<keyword evidence="3" id="KW-0732">Signal</keyword>
<comment type="similarity">
    <text evidence="2">Belongs to the membrane fusion protein (MFP) (TC 8.A.1) family.</text>
</comment>
<dbReference type="Pfam" id="PF25917">
    <property type="entry name" value="BSH_RND"/>
    <property type="match status" value="1"/>
</dbReference>
<dbReference type="Gene3D" id="2.40.30.170">
    <property type="match status" value="1"/>
</dbReference>
<dbReference type="InterPro" id="IPR058626">
    <property type="entry name" value="MdtA-like_b-barrel"/>
</dbReference>
<dbReference type="Proteomes" id="UP001156601">
    <property type="component" value="Unassembled WGS sequence"/>
</dbReference>
<reference evidence="8" key="2">
    <citation type="submission" date="2023-01" db="EMBL/GenBank/DDBJ databases">
        <title>Draft genome sequence of Agaribacter marinus strain NBRC 110023.</title>
        <authorList>
            <person name="Sun Q."/>
            <person name="Mori K."/>
        </authorList>
    </citation>
    <scope>NUCLEOTIDE SEQUENCE</scope>
    <source>
        <strain evidence="8">NBRC 110023</strain>
    </source>
</reference>
<feature type="chain" id="PRO_5041295186" evidence="3">
    <location>
        <begin position="22"/>
        <end position="417"/>
    </location>
</feature>
<evidence type="ECO:0000256" key="2">
    <source>
        <dbReference type="ARBA" id="ARBA00009477"/>
    </source>
</evidence>
<evidence type="ECO:0000256" key="1">
    <source>
        <dbReference type="ARBA" id="ARBA00004519"/>
    </source>
</evidence>
<feature type="domain" description="Multidrug resistance protein MdtA-like C-terminal permuted SH3" evidence="7">
    <location>
        <begin position="307"/>
        <end position="366"/>
    </location>
</feature>
<feature type="domain" description="Multidrug resistance protein MdtA-like beta-barrel" evidence="6">
    <location>
        <begin position="242"/>
        <end position="298"/>
    </location>
</feature>
<dbReference type="FunFam" id="2.40.420.20:FF:000001">
    <property type="entry name" value="Efflux RND transporter periplasmic adaptor subunit"/>
    <property type="match status" value="1"/>
</dbReference>
<sequence>MKLTTTIKGSLVALIAAAISACGTGETNESTQISQVQAPQVTVAQVVNERLTEWDTFTGRLEAPETVNLRPRVSGYIDQITFEEGAYVEAGQTLILIDDRPFKAEVKRFEASLASAHAQLRLATSEFERASNLITQKAISAELLDSRAAQLANAKAQVASVSASLELAQLQLSYTRIDAPISGRVSNALVTKGNYVNAGQSTLTTLVSTEKVYAYFDADEQTYLNYVKLSCEGSRPSSRTHENPVVMSLANENDFPHQGYIDFVDNQLNPRSGTIRGRAVFDNSNDTFIPGLFARIKLIGSATYEGILIDDKAIGTDLNNKFVLVLNDQNTVEYRAVTLGEKVNGLRIIKSGLQPKEYIVVNGLQRVRPGTPVTPRKVDMASKATITALKHTQHTIDESFKRAALSKMHNSTEVVGG</sequence>
<dbReference type="InterPro" id="IPR006143">
    <property type="entry name" value="RND_pump_MFP"/>
</dbReference>
<reference evidence="8" key="1">
    <citation type="journal article" date="2014" name="Int. J. Syst. Evol. Microbiol.">
        <title>Complete genome sequence of Corynebacterium casei LMG S-19264T (=DSM 44701T), isolated from a smear-ripened cheese.</title>
        <authorList>
            <consortium name="US DOE Joint Genome Institute (JGI-PGF)"/>
            <person name="Walter F."/>
            <person name="Albersmeier A."/>
            <person name="Kalinowski J."/>
            <person name="Ruckert C."/>
        </authorList>
    </citation>
    <scope>NUCLEOTIDE SEQUENCE</scope>
    <source>
        <strain evidence="8">NBRC 110023</strain>
    </source>
</reference>
<evidence type="ECO:0000259" key="5">
    <source>
        <dbReference type="Pfam" id="PF25917"/>
    </source>
</evidence>
<feature type="signal peptide" evidence="3">
    <location>
        <begin position="1"/>
        <end position="21"/>
    </location>
</feature>
<dbReference type="InterPro" id="IPR058625">
    <property type="entry name" value="MdtA-like_BSH"/>
</dbReference>
<dbReference type="PANTHER" id="PTHR30158:SF26">
    <property type="entry name" value="RESISTANCE-NODULATION-CELL DIVISION (RND) MULTIDRUG EFFLUX MEMBRANE FUSION PROTEIN MEXE"/>
    <property type="match status" value="1"/>
</dbReference>
<dbReference type="Pfam" id="PF25944">
    <property type="entry name" value="Beta-barrel_RND"/>
    <property type="match status" value="1"/>
</dbReference>
<dbReference type="NCBIfam" id="TIGR01730">
    <property type="entry name" value="RND_mfp"/>
    <property type="match status" value="1"/>
</dbReference>
<comment type="caution">
    <text evidence="8">The sequence shown here is derived from an EMBL/GenBank/DDBJ whole genome shotgun (WGS) entry which is preliminary data.</text>
</comment>
<dbReference type="PANTHER" id="PTHR30158">
    <property type="entry name" value="ACRA/E-RELATED COMPONENT OF DRUG EFFLUX TRANSPORTER"/>
    <property type="match status" value="1"/>
</dbReference>
<evidence type="ECO:0000259" key="6">
    <source>
        <dbReference type="Pfam" id="PF25944"/>
    </source>
</evidence>
<dbReference type="GO" id="GO:0005886">
    <property type="term" value="C:plasma membrane"/>
    <property type="evidence" value="ECO:0007669"/>
    <property type="project" value="UniProtKB-SubCell"/>
</dbReference>
<dbReference type="SUPFAM" id="SSF111369">
    <property type="entry name" value="HlyD-like secretion proteins"/>
    <property type="match status" value="1"/>
</dbReference>
<evidence type="ECO:0000259" key="4">
    <source>
        <dbReference type="Pfam" id="PF25876"/>
    </source>
</evidence>
<proteinExistence type="inferred from homology"/>
<protein>
    <submittedName>
        <fullName evidence="8">MexE family multidrug efflux RND transporter periplasmic adaptor subunit</fullName>
    </submittedName>
</protein>
<dbReference type="PROSITE" id="PS51257">
    <property type="entry name" value="PROKAR_LIPOPROTEIN"/>
    <property type="match status" value="1"/>
</dbReference>
<dbReference type="Gene3D" id="2.40.50.100">
    <property type="match status" value="1"/>
</dbReference>
<evidence type="ECO:0000259" key="7">
    <source>
        <dbReference type="Pfam" id="PF25967"/>
    </source>
</evidence>
<evidence type="ECO:0000313" key="8">
    <source>
        <dbReference type="EMBL" id="GLR71004.1"/>
    </source>
</evidence>
<evidence type="ECO:0000256" key="3">
    <source>
        <dbReference type="SAM" id="SignalP"/>
    </source>
</evidence>
<dbReference type="GO" id="GO:0046677">
    <property type="term" value="P:response to antibiotic"/>
    <property type="evidence" value="ECO:0007669"/>
    <property type="project" value="TreeGrafter"/>
</dbReference>
<dbReference type="AlphaFoldDB" id="A0AA37SZ54"/>
<keyword evidence="9" id="KW-1185">Reference proteome</keyword>
<feature type="domain" description="Multidrug resistance protein MdtA-like alpha-helical hairpin" evidence="4">
    <location>
        <begin position="107"/>
        <end position="175"/>
    </location>
</feature>
<dbReference type="InterPro" id="IPR058627">
    <property type="entry name" value="MdtA-like_C"/>
</dbReference>
<dbReference type="Pfam" id="PF25876">
    <property type="entry name" value="HH_MFP_RND"/>
    <property type="match status" value="1"/>
</dbReference>
<gene>
    <name evidence="8" type="primary">mexE</name>
    <name evidence="8" type="ORF">GCM10007852_19120</name>
</gene>
<dbReference type="Gene3D" id="2.40.420.20">
    <property type="match status" value="1"/>
</dbReference>